<dbReference type="PANTHER" id="PTHR22930">
    <property type="match status" value="1"/>
</dbReference>
<dbReference type="Pfam" id="PF26138">
    <property type="entry name" value="DUF8040"/>
    <property type="match status" value="1"/>
</dbReference>
<evidence type="ECO:0000259" key="1">
    <source>
        <dbReference type="Pfam" id="PF26138"/>
    </source>
</evidence>
<evidence type="ECO:0000313" key="3">
    <source>
        <dbReference type="Proteomes" id="UP000092462"/>
    </source>
</evidence>
<dbReference type="InterPro" id="IPR058353">
    <property type="entry name" value="DUF8040"/>
</dbReference>
<dbReference type="PANTHER" id="PTHR22930:SF85">
    <property type="entry name" value="GH03217P-RELATED"/>
    <property type="match status" value="1"/>
</dbReference>
<feature type="domain" description="DUF8040" evidence="1">
    <location>
        <begin position="28"/>
        <end position="123"/>
    </location>
</feature>
<protein>
    <recommendedName>
        <fullName evidence="1">DUF8040 domain-containing protein</fullName>
    </recommendedName>
</protein>
<evidence type="ECO:0000313" key="2">
    <source>
        <dbReference type="EnsemblMetazoa" id="PPAI007486-PA"/>
    </source>
</evidence>
<dbReference type="VEuPathDB" id="VectorBase:PPAPM1_000303"/>
<keyword evidence="3" id="KW-1185">Reference proteome</keyword>
<name>A0A1B0DH52_PHLPP</name>
<dbReference type="Proteomes" id="UP000092462">
    <property type="component" value="Unassembled WGS sequence"/>
</dbReference>
<dbReference type="VEuPathDB" id="VectorBase:PPAI007486"/>
<dbReference type="EMBL" id="AJVK01060719">
    <property type="status" value="NOT_ANNOTATED_CDS"/>
    <property type="molecule type" value="Genomic_DNA"/>
</dbReference>
<dbReference type="EnsemblMetazoa" id="PPAI007486-RA">
    <property type="protein sequence ID" value="PPAI007486-PA"/>
    <property type="gene ID" value="PPAI007486"/>
</dbReference>
<proteinExistence type="predicted"/>
<reference evidence="2" key="1">
    <citation type="submission" date="2022-08" db="UniProtKB">
        <authorList>
            <consortium name="EnsemblMetazoa"/>
        </authorList>
    </citation>
    <scope>IDENTIFICATION</scope>
    <source>
        <strain evidence="2">Israel</strain>
    </source>
</reference>
<sequence>LFLFEYFKLFLLSYRSRRTRTVWAYPRTDAAWIRLRDEAPEEEFKAAFRMSRVSFNKLVQLLQEDLRHLPNFISTRVPVSPEKQVALTLYKLASCAEYRVVGDVFGVHKSTVCRYFHRVVKCINRKLMRRVIRMPDEDRCRRSTEEFKNMCGLPQIVAAVDGSHIPILPPEEGRKDFMNRKNYGSIILQGTVDHNIKFIHLEIQRIPIFHG</sequence>
<accession>A0A1B0DH52</accession>
<dbReference type="InterPro" id="IPR045249">
    <property type="entry name" value="HARBI1-like"/>
</dbReference>
<organism evidence="2 3">
    <name type="scientific">Phlebotomus papatasi</name>
    <name type="common">Sandfly</name>
    <dbReference type="NCBI Taxonomy" id="29031"/>
    <lineage>
        <taxon>Eukaryota</taxon>
        <taxon>Metazoa</taxon>
        <taxon>Ecdysozoa</taxon>
        <taxon>Arthropoda</taxon>
        <taxon>Hexapoda</taxon>
        <taxon>Insecta</taxon>
        <taxon>Pterygota</taxon>
        <taxon>Neoptera</taxon>
        <taxon>Endopterygota</taxon>
        <taxon>Diptera</taxon>
        <taxon>Nematocera</taxon>
        <taxon>Psychodoidea</taxon>
        <taxon>Psychodidae</taxon>
        <taxon>Phlebotomus</taxon>
        <taxon>Phlebotomus</taxon>
    </lineage>
</organism>
<dbReference type="AlphaFoldDB" id="A0A1B0DH52"/>